<dbReference type="InterPro" id="IPR050314">
    <property type="entry name" value="Glycosyl_Hydrlase_18"/>
</dbReference>
<dbReference type="FunFam" id="3.10.50.10:FF:000001">
    <property type="entry name" value="Chitinase 3-like 1"/>
    <property type="match status" value="1"/>
</dbReference>
<dbReference type="InterPro" id="IPR029070">
    <property type="entry name" value="Chitinase_insertion_sf"/>
</dbReference>
<evidence type="ECO:0000313" key="4">
    <source>
        <dbReference type="EMBL" id="CAD7632971.1"/>
    </source>
</evidence>
<feature type="signal peptide" evidence="2">
    <location>
        <begin position="1"/>
        <end position="20"/>
    </location>
</feature>
<dbReference type="PANTHER" id="PTHR11177:SF317">
    <property type="entry name" value="CHITINASE 12-RELATED"/>
    <property type="match status" value="1"/>
</dbReference>
<dbReference type="AlphaFoldDB" id="A0A7R9L0L3"/>
<dbReference type="SUPFAM" id="SSF51445">
    <property type="entry name" value="(Trans)glycosidases"/>
    <property type="match status" value="1"/>
</dbReference>
<dbReference type="EMBL" id="CAJPIZ010011882">
    <property type="protein sequence ID" value="CAG2113401.1"/>
    <property type="molecule type" value="Genomic_DNA"/>
</dbReference>
<dbReference type="EMBL" id="OC866457">
    <property type="protein sequence ID" value="CAD7632971.1"/>
    <property type="molecule type" value="Genomic_DNA"/>
</dbReference>
<dbReference type="Gene3D" id="3.20.20.80">
    <property type="entry name" value="Glycosidases"/>
    <property type="match status" value="1"/>
</dbReference>
<dbReference type="PANTHER" id="PTHR11177">
    <property type="entry name" value="CHITINASE"/>
    <property type="match status" value="1"/>
</dbReference>
<accession>A0A7R9L0L3</accession>
<dbReference type="InterPro" id="IPR011583">
    <property type="entry name" value="Chitinase_II/V-like_cat"/>
</dbReference>
<dbReference type="Pfam" id="PF00704">
    <property type="entry name" value="Glyco_hydro_18"/>
    <property type="match status" value="1"/>
</dbReference>
<dbReference type="Gene3D" id="3.10.50.10">
    <property type="match status" value="1"/>
</dbReference>
<keyword evidence="1" id="KW-1015">Disulfide bond</keyword>
<evidence type="ECO:0000256" key="2">
    <source>
        <dbReference type="SAM" id="SignalP"/>
    </source>
</evidence>
<dbReference type="GO" id="GO:0005975">
    <property type="term" value="P:carbohydrate metabolic process"/>
    <property type="evidence" value="ECO:0007669"/>
    <property type="project" value="InterPro"/>
</dbReference>
<dbReference type="InterPro" id="IPR001223">
    <property type="entry name" value="Glyco_hydro18_cat"/>
</dbReference>
<organism evidence="4">
    <name type="scientific">Medioppia subpectinata</name>
    <dbReference type="NCBI Taxonomy" id="1979941"/>
    <lineage>
        <taxon>Eukaryota</taxon>
        <taxon>Metazoa</taxon>
        <taxon>Ecdysozoa</taxon>
        <taxon>Arthropoda</taxon>
        <taxon>Chelicerata</taxon>
        <taxon>Arachnida</taxon>
        <taxon>Acari</taxon>
        <taxon>Acariformes</taxon>
        <taxon>Sarcoptiformes</taxon>
        <taxon>Oribatida</taxon>
        <taxon>Brachypylina</taxon>
        <taxon>Oppioidea</taxon>
        <taxon>Oppiidae</taxon>
        <taxon>Medioppia</taxon>
    </lineage>
</organism>
<dbReference type="PROSITE" id="PS51910">
    <property type="entry name" value="GH18_2"/>
    <property type="match status" value="1"/>
</dbReference>
<proteinExistence type="predicted"/>
<dbReference type="GO" id="GO:0004568">
    <property type="term" value="F:chitinase activity"/>
    <property type="evidence" value="ECO:0007669"/>
    <property type="project" value="TreeGrafter"/>
</dbReference>
<dbReference type="SUPFAM" id="SSF54556">
    <property type="entry name" value="Chitinase insertion domain"/>
    <property type="match status" value="1"/>
</dbReference>
<gene>
    <name evidence="4" type="ORF">OSB1V03_LOCUS13370</name>
</gene>
<reference evidence="4" key="1">
    <citation type="submission" date="2020-11" db="EMBL/GenBank/DDBJ databases">
        <authorList>
            <person name="Tran Van P."/>
        </authorList>
    </citation>
    <scope>NUCLEOTIDE SEQUENCE</scope>
</reference>
<keyword evidence="2" id="KW-0732">Signal</keyword>
<dbReference type="InterPro" id="IPR017853">
    <property type="entry name" value="GH"/>
</dbReference>
<dbReference type="GO" id="GO:0005576">
    <property type="term" value="C:extracellular region"/>
    <property type="evidence" value="ECO:0007669"/>
    <property type="project" value="TreeGrafter"/>
</dbReference>
<feature type="chain" id="PRO_5035591800" description="GH18 domain-containing protein" evidence="2">
    <location>
        <begin position="21"/>
        <end position="363"/>
    </location>
</feature>
<dbReference type="Proteomes" id="UP000759131">
    <property type="component" value="Unassembled WGS sequence"/>
</dbReference>
<protein>
    <recommendedName>
        <fullName evidence="3">GH18 domain-containing protein</fullName>
    </recommendedName>
</protein>
<dbReference type="SMART" id="SM00636">
    <property type="entry name" value="Glyco_18"/>
    <property type="match status" value="1"/>
</dbReference>
<evidence type="ECO:0000256" key="1">
    <source>
        <dbReference type="ARBA" id="ARBA00023157"/>
    </source>
</evidence>
<dbReference type="OrthoDB" id="76388at2759"/>
<feature type="domain" description="GH18" evidence="3">
    <location>
        <begin position="22"/>
        <end position="363"/>
    </location>
</feature>
<keyword evidence="5" id="KW-1185">Reference proteome</keyword>
<dbReference type="GO" id="GO:0008061">
    <property type="term" value="F:chitin binding"/>
    <property type="evidence" value="ECO:0007669"/>
    <property type="project" value="InterPro"/>
</dbReference>
<evidence type="ECO:0000259" key="3">
    <source>
        <dbReference type="PROSITE" id="PS51910"/>
    </source>
</evidence>
<evidence type="ECO:0000313" key="5">
    <source>
        <dbReference type="Proteomes" id="UP000759131"/>
    </source>
</evidence>
<dbReference type="GO" id="GO:0006032">
    <property type="term" value="P:chitin catabolic process"/>
    <property type="evidence" value="ECO:0007669"/>
    <property type="project" value="TreeGrafter"/>
</dbReference>
<name>A0A7R9L0L3_9ACAR</name>
<sequence>MIKLSLVVCSLVVCLGQIQSAPKLICYYENWFSYPSHGKGQMFPKDIDNTLCTHRVYGYNSVLPSAEVNNTDPWLETSTQYHQLYDWGHLKGEDKSLIAIGGFTFAQYLTYATANPTLFTTNMVNFLKKYSLDGVVLEWSSVAWKYEYMESYVVLLKHLKEAFAQDKYILASIIAADQPGYDIKSVAEQVDFVIIQSFDYHGSWNTEVGHSSALEDQKISVNRWVENGLPAAKAIVTVPAYGHTWTLSDPTKTDVGAPASGPGTVGPFTNSTGKLGVNEMMLRLKDTPGWSRKEDIPAGAAYYVLGDQWVSIEDEKTAEVKGNWVKSAGLAGIAVQAVNNDDFNALGSTTKFPLLRALIKGFQ</sequence>